<evidence type="ECO:0000313" key="7">
    <source>
        <dbReference type="EMBL" id="SFM63247.1"/>
    </source>
</evidence>
<dbReference type="InterPro" id="IPR033131">
    <property type="entry name" value="Pectinesterase_Asp_AS"/>
</dbReference>
<evidence type="ECO:0000256" key="3">
    <source>
        <dbReference type="ARBA" id="ARBA00023085"/>
    </source>
</evidence>
<dbReference type="EMBL" id="FOUZ01000001">
    <property type="protein sequence ID" value="SFM63247.1"/>
    <property type="molecule type" value="Genomic_DNA"/>
</dbReference>
<sequence>MKATLTLILLFLFNHFLFGSEPYKTITVSKDGNGDFAKIQEAINSVRDLGPGEVLILIKNGIYNEKINIPSWKTQLKLKGENKEKTIITNDDYAGKIDALAHQKILTYTSYTLLIAADDIMLENLTIQNTSCNQGQAVALHVEGDRFIAKNTNIRGCQDTLYTATNNSRQYYENCLIEGTTDFIFGEATAVFKDCIINSLANSFITASASAKEKQFGYVFFDCTLTASNHLKKIYLGRPWRPYAKTVFINTTMSNHILDEGWNAWTGDKMFPDKEKTTFYAEYNTKGVDTKKRVNWSHQLTKNQLKKYTIQNIFNGWIPNKSLK</sequence>
<name>A0A1I4SFL1_9FLAO</name>
<dbReference type="InterPro" id="IPR011050">
    <property type="entry name" value="Pectin_lyase_fold/virulence"/>
</dbReference>
<dbReference type="OrthoDB" id="9804686at2"/>
<feature type="active site" evidence="4">
    <location>
        <position position="182"/>
    </location>
</feature>
<comment type="catalytic activity">
    <reaction evidence="5">
        <text>[(1-&gt;4)-alpha-D-galacturonosyl methyl ester](n) + n H2O = [(1-&gt;4)-alpha-D-galacturonosyl](n) + n methanol + n H(+)</text>
        <dbReference type="Rhea" id="RHEA:22380"/>
        <dbReference type="Rhea" id="RHEA-COMP:14570"/>
        <dbReference type="Rhea" id="RHEA-COMP:14573"/>
        <dbReference type="ChEBI" id="CHEBI:15377"/>
        <dbReference type="ChEBI" id="CHEBI:15378"/>
        <dbReference type="ChEBI" id="CHEBI:17790"/>
        <dbReference type="ChEBI" id="CHEBI:140522"/>
        <dbReference type="ChEBI" id="CHEBI:140523"/>
        <dbReference type="EC" id="3.1.1.11"/>
    </reaction>
</comment>
<dbReference type="InterPro" id="IPR000070">
    <property type="entry name" value="Pectinesterase_cat"/>
</dbReference>
<dbReference type="EC" id="3.1.1.11" evidence="5"/>
<reference evidence="8" key="1">
    <citation type="submission" date="2016-10" db="EMBL/GenBank/DDBJ databases">
        <authorList>
            <person name="Varghese N."/>
            <person name="Submissions S."/>
        </authorList>
    </citation>
    <scope>NUCLEOTIDE SEQUENCE [LARGE SCALE GENOMIC DNA]</scope>
    <source>
        <strain evidence="8">XJ109</strain>
    </source>
</reference>
<proteinExistence type="inferred from homology"/>
<evidence type="ECO:0000256" key="5">
    <source>
        <dbReference type="RuleBase" id="RU000589"/>
    </source>
</evidence>
<gene>
    <name evidence="7" type="ORF">SAMN05421738_101189</name>
</gene>
<dbReference type="SUPFAM" id="SSF51126">
    <property type="entry name" value="Pectin lyase-like"/>
    <property type="match status" value="1"/>
</dbReference>
<dbReference type="PANTHER" id="PTHR31321:SF57">
    <property type="entry name" value="PECTINESTERASE 53-RELATED"/>
    <property type="match status" value="1"/>
</dbReference>
<dbReference type="PROSITE" id="PS00503">
    <property type="entry name" value="PECTINESTERASE_2"/>
    <property type="match status" value="1"/>
</dbReference>
<dbReference type="GO" id="GO:0030599">
    <property type="term" value="F:pectinesterase activity"/>
    <property type="evidence" value="ECO:0007669"/>
    <property type="project" value="UniProtKB-UniRule"/>
</dbReference>
<keyword evidence="8" id="KW-1185">Reference proteome</keyword>
<dbReference type="GO" id="GO:0045490">
    <property type="term" value="P:pectin catabolic process"/>
    <property type="evidence" value="ECO:0007669"/>
    <property type="project" value="UniProtKB-UniRule"/>
</dbReference>
<evidence type="ECO:0000259" key="6">
    <source>
        <dbReference type="Pfam" id="PF01095"/>
    </source>
</evidence>
<evidence type="ECO:0000256" key="2">
    <source>
        <dbReference type="ARBA" id="ARBA00022801"/>
    </source>
</evidence>
<dbReference type="RefSeq" id="WP_092905627.1">
    <property type="nucleotide sequence ID" value="NZ_FOUZ01000001.1"/>
</dbReference>
<dbReference type="Gene3D" id="2.160.20.10">
    <property type="entry name" value="Single-stranded right-handed beta-helix, Pectin lyase-like"/>
    <property type="match status" value="1"/>
</dbReference>
<dbReference type="UniPathway" id="UPA00545">
    <property type="reaction ID" value="UER00823"/>
</dbReference>
<dbReference type="GO" id="GO:0042545">
    <property type="term" value="P:cell wall modification"/>
    <property type="evidence" value="ECO:0007669"/>
    <property type="project" value="UniProtKB-UniRule"/>
</dbReference>
<accession>A0A1I4SFL1</accession>
<evidence type="ECO:0000256" key="1">
    <source>
        <dbReference type="ARBA" id="ARBA00008891"/>
    </source>
</evidence>
<dbReference type="Proteomes" id="UP000199149">
    <property type="component" value="Unassembled WGS sequence"/>
</dbReference>
<dbReference type="GO" id="GO:0009279">
    <property type="term" value="C:cell outer membrane"/>
    <property type="evidence" value="ECO:0007669"/>
    <property type="project" value="TreeGrafter"/>
</dbReference>
<feature type="domain" description="Pectinesterase catalytic" evidence="6">
    <location>
        <begin position="26"/>
        <end position="315"/>
    </location>
</feature>
<comment type="pathway">
    <text evidence="5">Glycan metabolism; pectin degradation; 2-dehydro-3-deoxy-D-gluconate from pectin: step 1/5.</text>
</comment>
<protein>
    <recommendedName>
        <fullName evidence="5">Pectinesterase</fullName>
        <ecNumber evidence="5">3.1.1.11</ecNumber>
    </recommendedName>
</protein>
<evidence type="ECO:0000313" key="8">
    <source>
        <dbReference type="Proteomes" id="UP000199149"/>
    </source>
</evidence>
<comment type="similarity">
    <text evidence="1">Belongs to the pectinesterase family.</text>
</comment>
<keyword evidence="2 5" id="KW-0378">Hydrolase</keyword>
<dbReference type="Pfam" id="PF01095">
    <property type="entry name" value="Pectinesterase"/>
    <property type="match status" value="1"/>
</dbReference>
<dbReference type="STRING" id="684065.SAMN05421738_101189"/>
<evidence type="ECO:0000256" key="4">
    <source>
        <dbReference type="PROSITE-ProRule" id="PRU10040"/>
    </source>
</evidence>
<organism evidence="7 8">
    <name type="scientific">Algoriella xinjiangensis</name>
    <dbReference type="NCBI Taxonomy" id="684065"/>
    <lineage>
        <taxon>Bacteria</taxon>
        <taxon>Pseudomonadati</taxon>
        <taxon>Bacteroidota</taxon>
        <taxon>Flavobacteriia</taxon>
        <taxon>Flavobacteriales</taxon>
        <taxon>Weeksellaceae</taxon>
        <taxon>Algoriella</taxon>
    </lineage>
</organism>
<keyword evidence="3 5" id="KW-0063">Aspartyl esterase</keyword>
<dbReference type="InterPro" id="IPR012334">
    <property type="entry name" value="Pectin_lyas_fold"/>
</dbReference>
<dbReference type="AlphaFoldDB" id="A0A1I4SFL1"/>
<dbReference type="PANTHER" id="PTHR31321">
    <property type="entry name" value="ACYL-COA THIOESTER HYDROLASE YBHC-RELATED"/>
    <property type="match status" value="1"/>
</dbReference>